<dbReference type="PANTHER" id="PTHR43651">
    <property type="entry name" value="1,4-ALPHA-GLUCAN-BRANCHING ENZYME"/>
    <property type="match status" value="1"/>
</dbReference>
<dbReference type="PIRSF" id="PIRSF006337">
    <property type="entry name" value="Trehalose_TreZ"/>
    <property type="match status" value="1"/>
</dbReference>
<dbReference type="Proteomes" id="UP001453229">
    <property type="component" value="Chromosome"/>
</dbReference>
<dbReference type="EC" id="3.2.1.141" evidence="4 13"/>
<dbReference type="EMBL" id="CP151919">
    <property type="protein sequence ID" value="XAD56457.1"/>
    <property type="molecule type" value="Genomic_DNA"/>
</dbReference>
<keyword evidence="8" id="KW-0119">Carbohydrate metabolism</keyword>
<evidence type="ECO:0000256" key="11">
    <source>
        <dbReference type="ARBA" id="ARBA00033284"/>
    </source>
</evidence>
<evidence type="ECO:0000256" key="4">
    <source>
        <dbReference type="ARBA" id="ARBA00012268"/>
    </source>
</evidence>
<dbReference type="Pfam" id="PF00128">
    <property type="entry name" value="Alpha-amylase"/>
    <property type="match status" value="1"/>
</dbReference>
<evidence type="ECO:0000256" key="8">
    <source>
        <dbReference type="ARBA" id="ARBA00023277"/>
    </source>
</evidence>
<evidence type="ECO:0000256" key="2">
    <source>
        <dbReference type="ARBA" id="ARBA00005199"/>
    </source>
</evidence>
<evidence type="ECO:0000256" key="12">
    <source>
        <dbReference type="ARBA" id="ARBA00034013"/>
    </source>
</evidence>
<dbReference type="InterPro" id="IPR014756">
    <property type="entry name" value="Ig_E-set"/>
</dbReference>
<evidence type="ECO:0000256" key="3">
    <source>
        <dbReference type="ARBA" id="ARBA00008061"/>
    </source>
</evidence>
<dbReference type="InterPro" id="IPR006047">
    <property type="entry name" value="GH13_cat_dom"/>
</dbReference>
<dbReference type="RefSeq" id="WP_342596493.1">
    <property type="nucleotide sequence ID" value="NZ_CP151919.1"/>
</dbReference>
<dbReference type="InterPro" id="IPR013783">
    <property type="entry name" value="Ig-like_fold"/>
</dbReference>
<protein>
    <recommendedName>
        <fullName evidence="5 13">Malto-oligosyltrehalose trehalohydrolase</fullName>
        <shortName evidence="14">MTHase</shortName>
        <ecNumber evidence="4 13">3.2.1.141</ecNumber>
    </recommendedName>
    <alternativeName>
        <fullName evidence="11 14">4-alpha-D-((1-&gt;4)-alpha-D-glucano)trehalose trehalohydrolase</fullName>
    </alternativeName>
    <alternativeName>
        <fullName evidence="10 14">Maltooligosyl trehalose trehalohydrolase</fullName>
    </alternativeName>
</protein>
<dbReference type="Gene3D" id="3.20.20.80">
    <property type="entry name" value="Glycosidases"/>
    <property type="match status" value="1"/>
</dbReference>
<keyword evidence="7 14" id="KW-0378">Hydrolase</keyword>
<feature type="domain" description="Glycosyl hydrolase family 13 catalytic" evidence="15">
    <location>
        <begin position="105"/>
        <end position="458"/>
    </location>
</feature>
<evidence type="ECO:0000313" key="16">
    <source>
        <dbReference type="EMBL" id="XAD56457.1"/>
    </source>
</evidence>
<dbReference type="NCBIfam" id="TIGR02402">
    <property type="entry name" value="trehalose_TreZ"/>
    <property type="match status" value="1"/>
</dbReference>
<evidence type="ECO:0000256" key="14">
    <source>
        <dbReference type="PIRNR" id="PIRNR006337"/>
    </source>
</evidence>
<proteinExistence type="inferred from homology"/>
<dbReference type="CDD" id="cd11325">
    <property type="entry name" value="AmyAc_GTHase"/>
    <property type="match status" value="1"/>
</dbReference>
<organism evidence="16 17">
    <name type="scientific">Salinicola lusitanus</name>
    <dbReference type="NCBI Taxonomy" id="1949085"/>
    <lineage>
        <taxon>Bacteria</taxon>
        <taxon>Pseudomonadati</taxon>
        <taxon>Pseudomonadota</taxon>
        <taxon>Gammaproteobacteria</taxon>
        <taxon>Oceanospirillales</taxon>
        <taxon>Halomonadaceae</taxon>
        <taxon>Salinicola</taxon>
    </lineage>
</organism>
<dbReference type="InterPro" id="IPR012768">
    <property type="entry name" value="Trehalose_TreZ"/>
</dbReference>
<comment type="similarity">
    <text evidence="3 14">Belongs to the glycosyl hydrolase 13 family.</text>
</comment>
<dbReference type="InterPro" id="IPR017853">
    <property type="entry name" value="GH"/>
</dbReference>
<comment type="pathway">
    <text evidence="2 14">Glycan biosynthesis; trehalose biosynthesis.</text>
</comment>
<evidence type="ECO:0000256" key="5">
    <source>
        <dbReference type="ARBA" id="ARBA00015938"/>
    </source>
</evidence>
<name>A0ABZ3CZ01_9GAMM</name>
<evidence type="ECO:0000256" key="13">
    <source>
        <dbReference type="NCBIfam" id="TIGR02402"/>
    </source>
</evidence>
<keyword evidence="9 14" id="KW-0326">Glycosidase</keyword>
<sequence>MSASTEVTRDEAPTPWAPFYGATPMADGRTCFRLWAPSARRVMLECEGLAPQPMDPVGEGGFELELECPSQAAYRYRVFVGDDDDGMPVPDPASRALRGGVDGASLLVDRNHEWRHDDWTGRPWEETVIYEVHLGACGGIDGLRRRLPALVELGITAIELMPVAECPGQRNWGYDGVQPYAVASYYGSPETLKALVDEVHGHGLMIFLDVVYNHFGPDGNFLPHYAESFFRDDLQTPWGGAIDFRRPQVRRFFIDNALMWLLEYRFDGLRFDAVHAISERDFLVELGQTLRERVGPTRHCHLILENENNQASLLEPGLFDAQWADDWHNVMHVLLTGEHEGYYADFVENATTKLATAMAEGFVYQGQRSRKGEARGEPSGNLPPTAFVNFLQNHDQIGNRALGERLSRLSEPDALDAATLLLLLSPAIPLLFMGEEWGARRPFLFFTDHRDDLADAVREGRRREFADFSAFEDPAQRERIPDPNAASTFAASQLDDQEAAMPEHRDYRARFAAWLALRHRFIVPCLAGCHARGARVLGDKAVEAVWQMGDGQELTAAINLSPGPVGLGPRGDPLACSRPGIIDSLGEGQLPARASAVWLAPADAKRVADDVAGAPHS</sequence>
<dbReference type="SUPFAM" id="SSF81296">
    <property type="entry name" value="E set domains"/>
    <property type="match status" value="1"/>
</dbReference>
<dbReference type="InterPro" id="IPR022567">
    <property type="entry name" value="DUF3459"/>
</dbReference>
<comment type="subcellular location">
    <subcellularLocation>
        <location evidence="1">Cytoplasm</location>
    </subcellularLocation>
</comment>
<dbReference type="Gene3D" id="1.10.10.760">
    <property type="entry name" value="E-set domains of sugar-utilizing enzymes"/>
    <property type="match status" value="1"/>
</dbReference>
<keyword evidence="17" id="KW-1185">Reference proteome</keyword>
<evidence type="ECO:0000256" key="10">
    <source>
        <dbReference type="ARBA" id="ARBA00032057"/>
    </source>
</evidence>
<dbReference type="Gene3D" id="2.60.40.10">
    <property type="entry name" value="Immunoglobulins"/>
    <property type="match status" value="1"/>
</dbReference>
<dbReference type="InterPro" id="IPR044901">
    <property type="entry name" value="Trehalose_TreZ_E-set_sf"/>
</dbReference>
<gene>
    <name evidence="16" type="primary">treZ</name>
    <name evidence="16" type="ORF">AAGT95_10830</name>
</gene>
<evidence type="ECO:0000313" key="17">
    <source>
        <dbReference type="Proteomes" id="UP001453229"/>
    </source>
</evidence>
<evidence type="ECO:0000259" key="15">
    <source>
        <dbReference type="SMART" id="SM00642"/>
    </source>
</evidence>
<dbReference type="CDD" id="cd02853">
    <property type="entry name" value="E_set_MTHase_like_N"/>
    <property type="match status" value="1"/>
</dbReference>
<evidence type="ECO:0000256" key="6">
    <source>
        <dbReference type="ARBA" id="ARBA00022490"/>
    </source>
</evidence>
<evidence type="ECO:0000256" key="9">
    <source>
        <dbReference type="ARBA" id="ARBA00023295"/>
    </source>
</evidence>
<dbReference type="SMART" id="SM00642">
    <property type="entry name" value="Aamy"/>
    <property type="match status" value="1"/>
</dbReference>
<reference evidence="16 17" key="1">
    <citation type="submission" date="2024-04" db="EMBL/GenBank/DDBJ databases">
        <title>Salinicola lusitanus LLJ914,a marine bacterium isolated from the Okinawa Trough.</title>
        <authorList>
            <person name="Li J."/>
        </authorList>
    </citation>
    <scope>NUCLEOTIDE SEQUENCE [LARGE SCALE GENOMIC DNA]</scope>
    <source>
        <strain evidence="16 17">LLJ914</strain>
    </source>
</reference>
<dbReference type="SUPFAM" id="SSF51445">
    <property type="entry name" value="(Trans)glycosidases"/>
    <property type="match status" value="1"/>
</dbReference>
<evidence type="ECO:0000256" key="7">
    <source>
        <dbReference type="ARBA" id="ARBA00022801"/>
    </source>
</evidence>
<accession>A0ABZ3CZ01</accession>
<dbReference type="GO" id="GO:0033942">
    <property type="term" value="F:4-alpha-D-(1-&gt;4)-alpha-D-glucanotrehalose trehalohydrolase activity"/>
    <property type="evidence" value="ECO:0007669"/>
    <property type="project" value="UniProtKB-EC"/>
</dbReference>
<dbReference type="Pfam" id="PF11941">
    <property type="entry name" value="DUF3459"/>
    <property type="match status" value="1"/>
</dbReference>
<dbReference type="PANTHER" id="PTHR43651:SF11">
    <property type="entry name" value="MALTO-OLIGOSYLTREHALOSE TREHALOHYDROLASE"/>
    <property type="match status" value="1"/>
</dbReference>
<keyword evidence="6" id="KW-0963">Cytoplasm</keyword>
<comment type="catalytic activity">
    <reaction evidence="12 14">
        <text>hydrolysis of (1-&gt;4)-alpha-D-glucosidic linkage in 4-alpha-D-[(1-&gt;4)-alpha-D-glucanosyl]n trehalose to yield trehalose and (1-&gt;4)-alpha-D-glucan.</text>
        <dbReference type="EC" id="3.2.1.141"/>
    </reaction>
</comment>
<evidence type="ECO:0000256" key="1">
    <source>
        <dbReference type="ARBA" id="ARBA00004496"/>
    </source>
</evidence>